<dbReference type="RefSeq" id="WP_084553975.1">
    <property type="nucleotide sequence ID" value="NZ_FRFE01000012.1"/>
</dbReference>
<dbReference type="STRING" id="1121416.SAMN02745220_02700"/>
<evidence type="ECO:0000256" key="2">
    <source>
        <dbReference type="SAM" id="Phobius"/>
    </source>
</evidence>
<dbReference type="EMBL" id="FRFE01000012">
    <property type="protein sequence ID" value="SHO49107.1"/>
    <property type="molecule type" value="Genomic_DNA"/>
</dbReference>
<proteinExistence type="predicted"/>
<dbReference type="Proteomes" id="UP000184603">
    <property type="component" value="Unassembled WGS sequence"/>
</dbReference>
<protein>
    <submittedName>
        <fullName evidence="3">Uncharacterized protein</fullName>
    </submittedName>
</protein>
<keyword evidence="4" id="KW-1185">Reference proteome</keyword>
<keyword evidence="2" id="KW-0472">Membrane</keyword>
<dbReference type="AlphaFoldDB" id="A0A1M7Y912"/>
<evidence type="ECO:0000313" key="3">
    <source>
        <dbReference type="EMBL" id="SHO49107.1"/>
    </source>
</evidence>
<accession>A0A1M7Y912</accession>
<feature type="region of interest" description="Disordered" evidence="1">
    <location>
        <begin position="246"/>
        <end position="277"/>
    </location>
</feature>
<keyword evidence="2" id="KW-0812">Transmembrane</keyword>
<feature type="transmembrane region" description="Helical" evidence="2">
    <location>
        <begin position="179"/>
        <end position="199"/>
    </location>
</feature>
<organism evidence="3 4">
    <name type="scientific">Desulfopila aestuarii DSM 18488</name>
    <dbReference type="NCBI Taxonomy" id="1121416"/>
    <lineage>
        <taxon>Bacteria</taxon>
        <taxon>Pseudomonadati</taxon>
        <taxon>Thermodesulfobacteriota</taxon>
        <taxon>Desulfobulbia</taxon>
        <taxon>Desulfobulbales</taxon>
        <taxon>Desulfocapsaceae</taxon>
        <taxon>Desulfopila</taxon>
    </lineage>
</organism>
<sequence length="277" mass="30290">MDQMAIEKDEGYGSSIPHSQGNRGCILVVTSQAHPAQHVMDYVISVADRLGSKIIMASVNPRPLLRENSFLSRTVRVAVSPEADIFRAKAQGRGIAYECIAESGKIDKVISRLCHIVKRVEFVVIDQGIRMEEVAAGSPVPVFSVAGGTQDSAWKTRGHQIRTLFHGETTMKAATRKTYLMKTLIFGAITAALYGAVFAYQDAIMHYWTKGGIYCLLPVATVFVFSYAHGSFTGNFWSALGIEGSKASSSKQKEKQVSTTEKATKRPDTRPRVQANA</sequence>
<feature type="compositionally biased region" description="Basic and acidic residues" evidence="1">
    <location>
        <begin position="251"/>
        <end position="271"/>
    </location>
</feature>
<name>A0A1M7Y912_9BACT</name>
<evidence type="ECO:0000256" key="1">
    <source>
        <dbReference type="SAM" id="MobiDB-lite"/>
    </source>
</evidence>
<dbReference type="OrthoDB" id="5432483at2"/>
<feature type="transmembrane region" description="Helical" evidence="2">
    <location>
        <begin position="211"/>
        <end position="228"/>
    </location>
</feature>
<gene>
    <name evidence="3" type="ORF">SAMN02745220_02700</name>
</gene>
<keyword evidence="2" id="KW-1133">Transmembrane helix</keyword>
<evidence type="ECO:0000313" key="4">
    <source>
        <dbReference type="Proteomes" id="UP000184603"/>
    </source>
</evidence>
<reference evidence="3 4" key="1">
    <citation type="submission" date="2016-12" db="EMBL/GenBank/DDBJ databases">
        <authorList>
            <person name="Song W.-J."/>
            <person name="Kurnit D.M."/>
        </authorList>
    </citation>
    <scope>NUCLEOTIDE SEQUENCE [LARGE SCALE GENOMIC DNA]</scope>
    <source>
        <strain evidence="3 4">DSM 18488</strain>
    </source>
</reference>